<evidence type="ECO:0000313" key="6">
    <source>
        <dbReference type="Proteomes" id="UP001575181"/>
    </source>
</evidence>
<dbReference type="SUPFAM" id="SSF101908">
    <property type="entry name" value="Putative isomerase YbhE"/>
    <property type="match status" value="1"/>
</dbReference>
<proteinExistence type="predicted"/>
<feature type="repeat" description="WD" evidence="3">
    <location>
        <begin position="141"/>
        <end position="182"/>
    </location>
</feature>
<dbReference type="Proteomes" id="UP001575181">
    <property type="component" value="Unassembled WGS sequence"/>
</dbReference>
<dbReference type="InterPro" id="IPR020472">
    <property type="entry name" value="WD40_PAC1"/>
</dbReference>
<accession>A0ABV4U2G7</accession>
<name>A0ABV4U2G7_9GAMM</name>
<dbReference type="PANTHER" id="PTHR19848">
    <property type="entry name" value="WD40 REPEAT PROTEIN"/>
    <property type="match status" value="1"/>
</dbReference>
<dbReference type="Pfam" id="PF00400">
    <property type="entry name" value="WD40"/>
    <property type="match status" value="4"/>
</dbReference>
<comment type="caution">
    <text evidence="5">The sequence shown here is derived from an EMBL/GenBank/DDBJ whole genome shotgun (WGS) entry which is preliminary data.</text>
</comment>
<feature type="repeat" description="WD" evidence="3">
    <location>
        <begin position="536"/>
        <end position="576"/>
    </location>
</feature>
<feature type="repeat" description="WD" evidence="3">
    <location>
        <begin position="52"/>
        <end position="93"/>
    </location>
</feature>
<protein>
    <submittedName>
        <fullName evidence="5">WD40 repeat domain-containing protein</fullName>
    </submittedName>
</protein>
<feature type="chain" id="PRO_5046278922" evidence="4">
    <location>
        <begin position="26"/>
        <end position="576"/>
    </location>
</feature>
<dbReference type="PROSITE" id="PS00678">
    <property type="entry name" value="WD_REPEATS_1"/>
    <property type="match status" value="2"/>
</dbReference>
<evidence type="ECO:0000256" key="2">
    <source>
        <dbReference type="ARBA" id="ARBA00022737"/>
    </source>
</evidence>
<evidence type="ECO:0000256" key="4">
    <source>
        <dbReference type="SAM" id="SignalP"/>
    </source>
</evidence>
<evidence type="ECO:0000256" key="3">
    <source>
        <dbReference type="PROSITE-ProRule" id="PRU00221"/>
    </source>
</evidence>
<dbReference type="PROSITE" id="PS50294">
    <property type="entry name" value="WD_REPEATS_REGION"/>
    <property type="match status" value="3"/>
</dbReference>
<dbReference type="SUPFAM" id="SSF50978">
    <property type="entry name" value="WD40 repeat-like"/>
    <property type="match status" value="1"/>
</dbReference>
<evidence type="ECO:0000313" key="5">
    <source>
        <dbReference type="EMBL" id="MFA9462636.1"/>
    </source>
</evidence>
<gene>
    <name evidence="5" type="ORF">ACERLL_17720</name>
</gene>
<keyword evidence="6" id="KW-1185">Reference proteome</keyword>
<feature type="signal peptide" evidence="4">
    <location>
        <begin position="1"/>
        <end position="25"/>
    </location>
</feature>
<dbReference type="CDD" id="cd00200">
    <property type="entry name" value="WD40"/>
    <property type="match status" value="1"/>
</dbReference>
<feature type="non-terminal residue" evidence="5">
    <location>
        <position position="576"/>
    </location>
</feature>
<reference evidence="5 6" key="1">
    <citation type="submission" date="2024-08" db="EMBL/GenBank/DDBJ databases">
        <title>Whole-genome sequencing of halo(alkali)philic microorganisms from hypersaline lakes.</title>
        <authorList>
            <person name="Sorokin D.Y."/>
            <person name="Merkel A.Y."/>
            <person name="Messina E."/>
            <person name="Yakimov M."/>
        </authorList>
    </citation>
    <scope>NUCLEOTIDE SEQUENCE [LARGE SCALE GENOMIC DNA]</scope>
    <source>
        <strain evidence="5 6">Cl-TMA</strain>
    </source>
</reference>
<dbReference type="EMBL" id="JBGUAW010000032">
    <property type="protein sequence ID" value="MFA9462636.1"/>
    <property type="molecule type" value="Genomic_DNA"/>
</dbReference>
<keyword evidence="1 3" id="KW-0853">WD repeat</keyword>
<dbReference type="PROSITE" id="PS50082">
    <property type="entry name" value="WD_REPEATS_2"/>
    <property type="match status" value="3"/>
</dbReference>
<dbReference type="InterPro" id="IPR036322">
    <property type="entry name" value="WD40_repeat_dom_sf"/>
</dbReference>
<evidence type="ECO:0000256" key="1">
    <source>
        <dbReference type="ARBA" id="ARBA00022574"/>
    </source>
</evidence>
<keyword evidence="2" id="KW-0677">Repeat</keyword>
<dbReference type="Gene3D" id="2.130.10.10">
    <property type="entry name" value="YVTN repeat-like/Quinoprotein amine dehydrogenase"/>
    <property type="match status" value="2"/>
</dbReference>
<dbReference type="InterPro" id="IPR015943">
    <property type="entry name" value="WD40/YVTN_repeat-like_dom_sf"/>
</dbReference>
<dbReference type="PANTHER" id="PTHR19848:SF8">
    <property type="entry name" value="F-BOX AND WD REPEAT DOMAIN CONTAINING 7"/>
    <property type="match status" value="1"/>
</dbReference>
<keyword evidence="4" id="KW-0732">Signal</keyword>
<dbReference type="InterPro" id="IPR019775">
    <property type="entry name" value="WD40_repeat_CS"/>
</dbReference>
<dbReference type="SMART" id="SM00320">
    <property type="entry name" value="WD40"/>
    <property type="match status" value="6"/>
</dbReference>
<organism evidence="5 6">
    <name type="scientific">Thiohalorhabdus methylotrophus</name>
    <dbReference type="NCBI Taxonomy" id="3242694"/>
    <lineage>
        <taxon>Bacteria</taxon>
        <taxon>Pseudomonadati</taxon>
        <taxon>Pseudomonadota</taxon>
        <taxon>Gammaproteobacteria</taxon>
        <taxon>Thiohalorhabdales</taxon>
        <taxon>Thiohalorhabdaceae</taxon>
        <taxon>Thiohalorhabdus</taxon>
    </lineage>
</organism>
<sequence length="576" mass="63214">MAWKRGGIGGMLLGALSVWPGMVAAAEDALGPSQPELERRLEKWPPQLVIDTGGHQSPVADLMFAPDGKTLYTVSQDKTIQIWDVASGKRRRVFRLQRGPGEQGKLYSGAISPDGEQLAVGCWDHAIRILDAQSGEVEQVLRGHQGIVHALDFSPNGRYLLSGSMDEIAYYWDLDSGQPFHSFGPHGAGVRSVMVGPHGYRLATSPYDPRASAYIWDAKSGEEVRDLSKSRYFEATYSLSFSPDGKYLVTNGSTPGQEDAGFAIWASKTGKFVGLVKTVDDTLESNSTSGFSTISPDGERLIISNYYLEKVGGKVSHYPFWYEEYTFPEGRLLETYETPPKRVIDHRSGFVWNKAKNIVGTAGPFNSKNDIIVQIWAPEKDKVYNRLSGVGSGVISAVGFSEKGGAIGWARKHADSFDRFSKEHTLQNRFFLPLPKNPTGSRNAVVSQSGWQRGIQGVGNTEIRVQPDPDDGHPNHWKLEILRYGQVVRRINRKGKASSTHSALTLTPDGNTVISGGRNGYLASYDAHTGEKLHEYIGHSEYITSVAPSPDGRLLVSGSSDQTIRLWEIATGELLV</sequence>
<dbReference type="PRINTS" id="PR00320">
    <property type="entry name" value="GPROTEINBRPT"/>
</dbReference>
<dbReference type="InterPro" id="IPR001680">
    <property type="entry name" value="WD40_rpt"/>
</dbReference>
<dbReference type="RefSeq" id="WP_373657424.1">
    <property type="nucleotide sequence ID" value="NZ_JBGUAW010000032.1"/>
</dbReference>